<organism evidence="1 2">
    <name type="scientific">Pristionchus pacificus</name>
    <name type="common">Parasitic nematode worm</name>
    <dbReference type="NCBI Taxonomy" id="54126"/>
    <lineage>
        <taxon>Eukaryota</taxon>
        <taxon>Metazoa</taxon>
        <taxon>Ecdysozoa</taxon>
        <taxon>Nematoda</taxon>
        <taxon>Chromadorea</taxon>
        <taxon>Rhabditida</taxon>
        <taxon>Rhabditina</taxon>
        <taxon>Diplogasteromorpha</taxon>
        <taxon>Diplogasteroidea</taxon>
        <taxon>Neodiplogasteridae</taxon>
        <taxon>Pristionchus</taxon>
    </lineage>
</organism>
<evidence type="ECO:0000313" key="1">
    <source>
        <dbReference type="EnsemblMetazoa" id="PPA06724.1"/>
    </source>
</evidence>
<protein>
    <submittedName>
        <fullName evidence="1">Uncharacterized protein</fullName>
    </submittedName>
</protein>
<keyword evidence="2" id="KW-1185">Reference proteome</keyword>
<reference evidence="1" key="2">
    <citation type="submission" date="2022-06" db="UniProtKB">
        <authorList>
            <consortium name="EnsemblMetazoa"/>
        </authorList>
    </citation>
    <scope>IDENTIFICATION</scope>
    <source>
        <strain evidence="1">PS312</strain>
    </source>
</reference>
<dbReference type="Proteomes" id="UP000005239">
    <property type="component" value="Unassembled WGS sequence"/>
</dbReference>
<gene>
    <name evidence="1" type="primary">WBGene00096278</name>
</gene>
<evidence type="ECO:0000313" key="2">
    <source>
        <dbReference type="Proteomes" id="UP000005239"/>
    </source>
</evidence>
<dbReference type="EnsemblMetazoa" id="PPA06724.1">
    <property type="protein sequence ID" value="PPA06724.1"/>
    <property type="gene ID" value="WBGene00096278"/>
</dbReference>
<accession>A0A2A6BNJ1</accession>
<accession>A0A8R1Y7C1</accession>
<name>A0A2A6BNJ1_PRIPA</name>
<dbReference type="AlphaFoldDB" id="A0A2A6BNJ1"/>
<reference evidence="2" key="1">
    <citation type="journal article" date="2008" name="Nat. Genet.">
        <title>The Pristionchus pacificus genome provides a unique perspective on nematode lifestyle and parasitism.</title>
        <authorList>
            <person name="Dieterich C."/>
            <person name="Clifton S.W."/>
            <person name="Schuster L.N."/>
            <person name="Chinwalla A."/>
            <person name="Delehaunty K."/>
            <person name="Dinkelacker I."/>
            <person name="Fulton L."/>
            <person name="Fulton R."/>
            <person name="Godfrey J."/>
            <person name="Minx P."/>
            <person name="Mitreva M."/>
            <person name="Roeseler W."/>
            <person name="Tian H."/>
            <person name="Witte H."/>
            <person name="Yang S.P."/>
            <person name="Wilson R.K."/>
            <person name="Sommer R.J."/>
        </authorList>
    </citation>
    <scope>NUCLEOTIDE SEQUENCE [LARGE SCALE GENOMIC DNA]</scope>
    <source>
        <strain evidence="2">PS312</strain>
    </source>
</reference>
<sequence length="114" mass="13102">MNSFLLFVLLSSIAVVIHSKGQGRAAGYPPSIRGFPVPVKDEYMAIIAMKDTEEKYKKMKEWGVKNGKDAQVIVDDFFKKMERNKKKEEKKNNEPKKDPKKETKKDPKKDSKKA</sequence>
<proteinExistence type="predicted"/>